<dbReference type="GO" id="GO:0003700">
    <property type="term" value="F:DNA-binding transcription factor activity"/>
    <property type="evidence" value="ECO:0007669"/>
    <property type="project" value="InterPro"/>
</dbReference>
<gene>
    <name evidence="6" type="ORF">EI983_15400</name>
</gene>
<proteinExistence type="inferred from homology"/>
<evidence type="ECO:0000259" key="5">
    <source>
        <dbReference type="PROSITE" id="PS50931"/>
    </source>
</evidence>
<dbReference type="GO" id="GO:0003677">
    <property type="term" value="F:DNA binding"/>
    <property type="evidence" value="ECO:0007669"/>
    <property type="project" value="UniProtKB-KW"/>
</dbReference>
<evidence type="ECO:0000313" key="6">
    <source>
        <dbReference type="EMBL" id="QGX99575.1"/>
    </source>
</evidence>
<dbReference type="AlphaFoldDB" id="A0A6I6IS52"/>
<dbReference type="SUPFAM" id="SSF46785">
    <property type="entry name" value="Winged helix' DNA-binding domain"/>
    <property type="match status" value="1"/>
</dbReference>
<evidence type="ECO:0000256" key="4">
    <source>
        <dbReference type="ARBA" id="ARBA00023163"/>
    </source>
</evidence>
<keyword evidence="7" id="KW-1185">Reference proteome</keyword>
<organism evidence="6 7">
    <name type="scientific">Roseovarius faecimaris</name>
    <dbReference type="NCBI Taxonomy" id="2494550"/>
    <lineage>
        <taxon>Bacteria</taxon>
        <taxon>Pseudomonadati</taxon>
        <taxon>Pseudomonadota</taxon>
        <taxon>Alphaproteobacteria</taxon>
        <taxon>Rhodobacterales</taxon>
        <taxon>Roseobacteraceae</taxon>
        <taxon>Roseovarius</taxon>
    </lineage>
</organism>
<dbReference type="InterPro" id="IPR036390">
    <property type="entry name" value="WH_DNA-bd_sf"/>
</dbReference>
<dbReference type="InterPro" id="IPR050950">
    <property type="entry name" value="HTH-type_LysR_regulators"/>
</dbReference>
<accession>A0A6I6IS52</accession>
<dbReference type="SUPFAM" id="SSF53850">
    <property type="entry name" value="Periplasmic binding protein-like II"/>
    <property type="match status" value="1"/>
</dbReference>
<sequence length="301" mass="33966">MISLRQIKYFITVCQVMKINEAAAQLNVSASAVSSALKDLQEQVGTPLLERHRRGVLPTPAGKRFLQHCNSIMASVTMAMEDTPKNKPKISGKLKLGVTVTIAGYFLSTPLSRFIRANRGIDIEIHEYERETLEEMVISGELDVALMLVSNLHNKAQIKHETLVRSRRRLWVQAGHRLTQKPEITLEDVAREPYIQLLVDEAQTTTQTYWEKHGLVPKTIFETTSVEAIRSQIAIGRGVTILSDMLYRSWSLDAERIESITLANDIPTMDIGIIRSADRKLTGPARVFFDYCKSEVAFRKS</sequence>
<name>A0A6I6IS52_9RHOB</name>
<evidence type="ECO:0000256" key="1">
    <source>
        <dbReference type="ARBA" id="ARBA00009437"/>
    </source>
</evidence>
<dbReference type="OrthoDB" id="9815174at2"/>
<dbReference type="FunFam" id="1.10.10.10:FF:000001">
    <property type="entry name" value="LysR family transcriptional regulator"/>
    <property type="match status" value="1"/>
</dbReference>
<dbReference type="InterPro" id="IPR000847">
    <property type="entry name" value="LysR_HTH_N"/>
</dbReference>
<dbReference type="EMBL" id="CP034348">
    <property type="protein sequence ID" value="QGX99575.1"/>
    <property type="molecule type" value="Genomic_DNA"/>
</dbReference>
<keyword evidence="4" id="KW-0804">Transcription</keyword>
<evidence type="ECO:0000313" key="7">
    <source>
        <dbReference type="Proteomes" id="UP000428330"/>
    </source>
</evidence>
<feature type="domain" description="HTH lysR-type" evidence="5">
    <location>
        <begin position="2"/>
        <end position="59"/>
    </location>
</feature>
<keyword evidence="2" id="KW-0805">Transcription regulation</keyword>
<comment type="similarity">
    <text evidence="1">Belongs to the LysR transcriptional regulatory family.</text>
</comment>
<dbReference type="Gene3D" id="1.10.10.10">
    <property type="entry name" value="Winged helix-like DNA-binding domain superfamily/Winged helix DNA-binding domain"/>
    <property type="match status" value="1"/>
</dbReference>
<evidence type="ECO:0000256" key="3">
    <source>
        <dbReference type="ARBA" id="ARBA00023125"/>
    </source>
</evidence>
<dbReference type="PANTHER" id="PTHR30419">
    <property type="entry name" value="HTH-TYPE TRANSCRIPTIONAL REGULATOR YBHD"/>
    <property type="match status" value="1"/>
</dbReference>
<dbReference type="Pfam" id="PF03466">
    <property type="entry name" value="LysR_substrate"/>
    <property type="match status" value="1"/>
</dbReference>
<dbReference type="PANTHER" id="PTHR30419:SF28">
    <property type="entry name" value="HTH-TYPE TRANSCRIPTIONAL REGULATOR BSDA"/>
    <property type="match status" value="1"/>
</dbReference>
<protein>
    <submittedName>
        <fullName evidence="6">LysR family transcriptional regulator</fullName>
    </submittedName>
</protein>
<dbReference type="Gene3D" id="3.40.190.10">
    <property type="entry name" value="Periplasmic binding protein-like II"/>
    <property type="match status" value="2"/>
</dbReference>
<dbReference type="Pfam" id="PF00126">
    <property type="entry name" value="HTH_1"/>
    <property type="match status" value="1"/>
</dbReference>
<dbReference type="Proteomes" id="UP000428330">
    <property type="component" value="Chromosome"/>
</dbReference>
<dbReference type="InterPro" id="IPR005119">
    <property type="entry name" value="LysR_subst-bd"/>
</dbReference>
<dbReference type="KEGG" id="rom:EI983_15400"/>
<evidence type="ECO:0000256" key="2">
    <source>
        <dbReference type="ARBA" id="ARBA00023015"/>
    </source>
</evidence>
<dbReference type="RefSeq" id="WP_157708256.1">
    <property type="nucleotide sequence ID" value="NZ_CP034348.1"/>
</dbReference>
<dbReference type="PROSITE" id="PS50931">
    <property type="entry name" value="HTH_LYSR"/>
    <property type="match status" value="1"/>
</dbReference>
<dbReference type="GO" id="GO:0005829">
    <property type="term" value="C:cytosol"/>
    <property type="evidence" value="ECO:0007669"/>
    <property type="project" value="TreeGrafter"/>
</dbReference>
<reference evidence="7" key="1">
    <citation type="submission" date="2018-12" db="EMBL/GenBank/DDBJ databases">
        <title>Complete genome sequence of Roseovarius sp. MME-070.</title>
        <authorList>
            <person name="Nam Y.-D."/>
            <person name="Kang J."/>
            <person name="Chung W.-H."/>
            <person name="Park Y.S."/>
        </authorList>
    </citation>
    <scope>NUCLEOTIDE SEQUENCE [LARGE SCALE GENOMIC DNA]</scope>
    <source>
        <strain evidence="7">MME-070</strain>
    </source>
</reference>
<dbReference type="InterPro" id="IPR036388">
    <property type="entry name" value="WH-like_DNA-bd_sf"/>
</dbReference>
<keyword evidence="3" id="KW-0238">DNA-binding</keyword>